<dbReference type="EMBL" id="JALJOR010000027">
    <property type="protein sequence ID" value="KAK9802866.1"/>
    <property type="molecule type" value="Genomic_DNA"/>
</dbReference>
<dbReference type="Gene3D" id="2.170.16.10">
    <property type="entry name" value="Hedgehog/Intein (Hint) domain"/>
    <property type="match status" value="1"/>
</dbReference>
<dbReference type="PANTHER" id="PTHR46706">
    <property type="entry name" value="PROTEIN QUA-1-RELATED"/>
    <property type="match status" value="1"/>
</dbReference>
<feature type="domain" description="EF-hand" evidence="3">
    <location>
        <begin position="53"/>
        <end position="88"/>
    </location>
</feature>
<reference evidence="4 5" key="1">
    <citation type="journal article" date="2024" name="Nat. Commun.">
        <title>Phylogenomics reveals the evolutionary origins of lichenization in chlorophyte algae.</title>
        <authorList>
            <person name="Puginier C."/>
            <person name="Libourel C."/>
            <person name="Otte J."/>
            <person name="Skaloud P."/>
            <person name="Haon M."/>
            <person name="Grisel S."/>
            <person name="Petersen M."/>
            <person name="Berrin J.G."/>
            <person name="Delaux P.M."/>
            <person name="Dal Grande F."/>
            <person name="Keller J."/>
        </authorList>
    </citation>
    <scope>NUCLEOTIDE SEQUENCE [LARGE SCALE GENOMIC DNA]</scope>
    <source>
        <strain evidence="4 5">SAG 2043</strain>
    </source>
</reference>
<dbReference type="GO" id="GO:0005509">
    <property type="term" value="F:calcium ion binding"/>
    <property type="evidence" value="ECO:0007669"/>
    <property type="project" value="InterPro"/>
</dbReference>
<dbReference type="InterPro" id="IPR018247">
    <property type="entry name" value="EF_Hand_1_Ca_BS"/>
</dbReference>
<keyword evidence="2" id="KW-1133">Transmembrane helix</keyword>
<evidence type="ECO:0000259" key="3">
    <source>
        <dbReference type="PROSITE" id="PS50222"/>
    </source>
</evidence>
<comment type="caution">
    <text evidence="4">The sequence shown here is derived from an EMBL/GenBank/DDBJ whole genome shotgun (WGS) entry which is preliminary data.</text>
</comment>
<dbReference type="Proteomes" id="UP001489004">
    <property type="component" value="Unassembled WGS sequence"/>
</dbReference>
<dbReference type="InterPro" id="IPR036844">
    <property type="entry name" value="Hint_dom_sf"/>
</dbReference>
<proteinExistence type="predicted"/>
<feature type="transmembrane region" description="Helical" evidence="2">
    <location>
        <begin position="97"/>
        <end position="124"/>
    </location>
</feature>
<evidence type="ECO:0000313" key="5">
    <source>
        <dbReference type="Proteomes" id="UP001489004"/>
    </source>
</evidence>
<sequence>MATSKNLESVGTASGQLLVDIHAETAPVGHATQPGGTSITLRRRTGNQLPASKRAQELHNQLIALDKNGDGQIDEGELASALDTLIDREKQNRQLKLLVVALVIALMVLTGAVFGVSIAAAVIVKDTRVEHAGGTSPLLTDKSTGQALVTGQPQVTLAMTQQAGFSSGTAQLASVAAQQGRRRRLQESSDNTTTTQNPPLLYVGSVQGGNAMAACEWLKNGLNHFLTQVPAANTSTGSSNKVTSLTVQLRSGAVKRMEELEVGDAVLTADLHGRRSFSEVYFFGHKDKAAHSQQVRLTTNMTLGLTASAKHFVPVCRAPGCTPASATTVYKQDVKVGDIVWLAAKAGAWEAAQVQAIDVIATTGLFNPYTKTGTIVVDGFLASCHSDWILDSLVPAGCSHHLPAVYQALFAPLRLAYNLLGAAAWASLLDMTQVVPAGLWLSDLVAQLSTAA</sequence>
<dbReference type="PROSITE" id="PS50222">
    <property type="entry name" value="EF_HAND_2"/>
    <property type="match status" value="1"/>
</dbReference>
<dbReference type="GO" id="GO:0016540">
    <property type="term" value="P:protein autoprocessing"/>
    <property type="evidence" value="ECO:0007669"/>
    <property type="project" value="InterPro"/>
</dbReference>
<protein>
    <recommendedName>
        <fullName evidence="3">EF-hand domain-containing protein</fullName>
    </recommendedName>
</protein>
<dbReference type="CDD" id="cd00081">
    <property type="entry name" value="Hint"/>
    <property type="match status" value="1"/>
</dbReference>
<gene>
    <name evidence="4" type="ORF">WJX72_001976</name>
</gene>
<evidence type="ECO:0000256" key="1">
    <source>
        <dbReference type="SAM" id="MobiDB-lite"/>
    </source>
</evidence>
<dbReference type="InterPro" id="IPR001767">
    <property type="entry name" value="Hedgehog_Hint"/>
</dbReference>
<keyword evidence="2" id="KW-0472">Membrane</keyword>
<keyword evidence="5" id="KW-1185">Reference proteome</keyword>
<dbReference type="Pfam" id="PF01079">
    <property type="entry name" value="Hint"/>
    <property type="match status" value="1"/>
</dbReference>
<dbReference type="PANTHER" id="PTHR46706:SF12">
    <property type="entry name" value="PROTEIN QUA-1-RELATED"/>
    <property type="match status" value="1"/>
</dbReference>
<feature type="compositionally biased region" description="Polar residues" evidence="1">
    <location>
        <begin position="188"/>
        <end position="198"/>
    </location>
</feature>
<feature type="region of interest" description="Disordered" evidence="1">
    <location>
        <begin position="176"/>
        <end position="199"/>
    </location>
</feature>
<dbReference type="InterPro" id="IPR052140">
    <property type="entry name" value="Dev_Signal_Hedgehog-like"/>
</dbReference>
<accession>A0AAW1NZ76</accession>
<name>A0AAW1NZ76_9CHLO</name>
<dbReference type="PROSITE" id="PS00018">
    <property type="entry name" value="EF_HAND_1"/>
    <property type="match status" value="1"/>
</dbReference>
<dbReference type="SUPFAM" id="SSF51294">
    <property type="entry name" value="Hedgehog/intein (Hint) domain"/>
    <property type="match status" value="1"/>
</dbReference>
<evidence type="ECO:0000256" key="2">
    <source>
        <dbReference type="SAM" id="Phobius"/>
    </source>
</evidence>
<keyword evidence="2" id="KW-0812">Transmembrane</keyword>
<organism evidence="4 5">
    <name type="scientific">[Myrmecia] bisecta</name>
    <dbReference type="NCBI Taxonomy" id="41462"/>
    <lineage>
        <taxon>Eukaryota</taxon>
        <taxon>Viridiplantae</taxon>
        <taxon>Chlorophyta</taxon>
        <taxon>core chlorophytes</taxon>
        <taxon>Trebouxiophyceae</taxon>
        <taxon>Trebouxiales</taxon>
        <taxon>Trebouxiaceae</taxon>
        <taxon>Myrmecia</taxon>
    </lineage>
</organism>
<evidence type="ECO:0000313" key="4">
    <source>
        <dbReference type="EMBL" id="KAK9802866.1"/>
    </source>
</evidence>
<dbReference type="InterPro" id="IPR002048">
    <property type="entry name" value="EF_hand_dom"/>
</dbReference>
<dbReference type="AlphaFoldDB" id="A0AAW1NZ76"/>